<dbReference type="GO" id="GO:0043590">
    <property type="term" value="C:bacterial nucleoid"/>
    <property type="evidence" value="ECO:0007669"/>
    <property type="project" value="TreeGrafter"/>
</dbReference>
<dbReference type="NCBIfam" id="TIGR00613">
    <property type="entry name" value="reco"/>
    <property type="match status" value="1"/>
</dbReference>
<dbReference type="Pfam" id="PF02565">
    <property type="entry name" value="RecO_C"/>
    <property type="match status" value="1"/>
</dbReference>
<evidence type="ECO:0000313" key="5">
    <source>
        <dbReference type="EMBL" id="OGY88743.1"/>
    </source>
</evidence>
<dbReference type="SUPFAM" id="SSF50249">
    <property type="entry name" value="Nucleic acid-binding proteins"/>
    <property type="match status" value="1"/>
</dbReference>
<keyword evidence="3" id="KW-0234">DNA repair</keyword>
<reference evidence="5 6" key="1">
    <citation type="journal article" date="2016" name="Nat. Commun.">
        <title>Thousands of microbial genomes shed light on interconnected biogeochemical processes in an aquifer system.</title>
        <authorList>
            <person name="Anantharaman K."/>
            <person name="Brown C.T."/>
            <person name="Hug L.A."/>
            <person name="Sharon I."/>
            <person name="Castelle C.J."/>
            <person name="Probst A.J."/>
            <person name="Thomas B.C."/>
            <person name="Singh A."/>
            <person name="Wilkins M.J."/>
            <person name="Karaoz U."/>
            <person name="Brodie E.L."/>
            <person name="Williams K.H."/>
            <person name="Hubbard S.S."/>
            <person name="Banfield J.F."/>
        </authorList>
    </citation>
    <scope>NUCLEOTIDE SEQUENCE [LARGE SCALE GENOMIC DNA]</scope>
</reference>
<feature type="domain" description="DNA replication/recombination mediator RecO N-terminal" evidence="4">
    <location>
        <begin position="1"/>
        <end position="77"/>
    </location>
</feature>
<dbReference type="AlphaFoldDB" id="A0A1G2BHQ0"/>
<evidence type="ECO:0000259" key="4">
    <source>
        <dbReference type="Pfam" id="PF11967"/>
    </source>
</evidence>
<dbReference type="GO" id="GO:0006302">
    <property type="term" value="P:double-strand break repair"/>
    <property type="evidence" value="ECO:0007669"/>
    <property type="project" value="TreeGrafter"/>
</dbReference>
<evidence type="ECO:0000313" key="6">
    <source>
        <dbReference type="Proteomes" id="UP000178849"/>
    </source>
</evidence>
<protein>
    <submittedName>
        <fullName evidence="5">DNA repair protein RecO</fullName>
    </submittedName>
</protein>
<organism evidence="5 6">
    <name type="scientific">Candidatus Komeilibacteria bacterium RIFCSPLOWO2_01_FULL_45_10</name>
    <dbReference type="NCBI Taxonomy" id="1798550"/>
    <lineage>
        <taxon>Bacteria</taxon>
        <taxon>Candidatus Komeiliibacteriota</taxon>
    </lineage>
</organism>
<dbReference type="PANTHER" id="PTHR33991:SF1">
    <property type="entry name" value="DNA REPAIR PROTEIN RECO"/>
    <property type="match status" value="1"/>
</dbReference>
<gene>
    <name evidence="5" type="ORF">A2927_02815</name>
</gene>
<dbReference type="EMBL" id="MHKL01000041">
    <property type="protein sequence ID" value="OGY88743.1"/>
    <property type="molecule type" value="Genomic_DNA"/>
</dbReference>
<dbReference type="GO" id="GO:0006310">
    <property type="term" value="P:DNA recombination"/>
    <property type="evidence" value="ECO:0007669"/>
    <property type="project" value="UniProtKB-KW"/>
</dbReference>
<dbReference type="InterPro" id="IPR012340">
    <property type="entry name" value="NA-bd_OB-fold"/>
</dbReference>
<dbReference type="PANTHER" id="PTHR33991">
    <property type="entry name" value="DNA REPAIR PROTEIN RECO"/>
    <property type="match status" value="1"/>
</dbReference>
<evidence type="ECO:0000256" key="1">
    <source>
        <dbReference type="ARBA" id="ARBA00022763"/>
    </source>
</evidence>
<keyword evidence="1" id="KW-0227">DNA damage</keyword>
<sequence length="228" mass="26093">MSIFTTQAIVLAKKPLFNETDRLYILYSENYGQLEAQVKAAALSSSKLAGSLEPVSLVEAMIIRGKRHETIGGVQLLKRFSYPDLFAWTLVSLAREVFVKLMRPGVIEKELYHKLFLYLEALEQPLSRLAQRTLALRFIWQMVAILGFGPVFDGYQKFDLSKASEKLLKWCLGPKDRGLPLDSSSSTRLARGLQVKDNLLQELEDFTQKYLKQLVEQDLYSFKFLNYA</sequence>
<keyword evidence="2" id="KW-0233">DNA recombination</keyword>
<name>A0A1G2BHQ0_9BACT</name>
<comment type="caution">
    <text evidence="5">The sequence shown here is derived from an EMBL/GenBank/DDBJ whole genome shotgun (WGS) entry which is preliminary data.</text>
</comment>
<dbReference type="InterPro" id="IPR003717">
    <property type="entry name" value="RecO"/>
</dbReference>
<evidence type="ECO:0000256" key="3">
    <source>
        <dbReference type="ARBA" id="ARBA00023204"/>
    </source>
</evidence>
<dbReference type="InterPro" id="IPR022572">
    <property type="entry name" value="DNA_rep/recomb_RecO_N"/>
</dbReference>
<proteinExistence type="predicted"/>
<dbReference type="STRING" id="1798550.A2927_02815"/>
<dbReference type="Proteomes" id="UP000178849">
    <property type="component" value="Unassembled WGS sequence"/>
</dbReference>
<dbReference type="Pfam" id="PF11967">
    <property type="entry name" value="RecO_N"/>
    <property type="match status" value="1"/>
</dbReference>
<evidence type="ECO:0000256" key="2">
    <source>
        <dbReference type="ARBA" id="ARBA00023172"/>
    </source>
</evidence>
<accession>A0A1G2BHQ0</accession>
<dbReference type="Gene3D" id="2.40.50.140">
    <property type="entry name" value="Nucleic acid-binding proteins"/>
    <property type="match status" value="1"/>
</dbReference>